<dbReference type="EMBL" id="CP023737">
    <property type="protein sequence ID" value="ATQ67762.1"/>
    <property type="molecule type" value="Genomic_DNA"/>
</dbReference>
<evidence type="ECO:0000313" key="2">
    <source>
        <dbReference type="Proteomes" id="UP000230709"/>
    </source>
</evidence>
<accession>A0A2D2CYD9</accession>
<proteinExistence type="predicted"/>
<reference evidence="2" key="1">
    <citation type="submission" date="2017-10" db="EMBL/GenBank/DDBJ databases">
        <title>Completed PacBio SMRT sequence of Methylosinus trichosporium OB3b reveals presence of a third large plasmid.</title>
        <authorList>
            <person name="Charles T.C."/>
            <person name="Lynch M.D.J."/>
            <person name="Heil J.R."/>
            <person name="Cheng J."/>
        </authorList>
    </citation>
    <scope>NUCLEOTIDE SEQUENCE [LARGE SCALE GENOMIC DNA]</scope>
    <source>
        <strain evidence="2">OB3b</strain>
    </source>
</reference>
<protein>
    <submittedName>
        <fullName evidence="1">Uncharacterized protein</fullName>
    </submittedName>
</protein>
<dbReference type="RefSeq" id="WP_003615834.1">
    <property type="nucleotide sequence ID" value="NZ_ADVE02000001.1"/>
</dbReference>
<organism evidence="1 2">
    <name type="scientific">Methylosinus trichosporium (strain ATCC 35070 / NCIMB 11131 / UNIQEM 75 / OB3b)</name>
    <dbReference type="NCBI Taxonomy" id="595536"/>
    <lineage>
        <taxon>Bacteria</taxon>
        <taxon>Pseudomonadati</taxon>
        <taxon>Pseudomonadota</taxon>
        <taxon>Alphaproteobacteria</taxon>
        <taxon>Hyphomicrobiales</taxon>
        <taxon>Methylocystaceae</taxon>
        <taxon>Methylosinus</taxon>
    </lineage>
</organism>
<keyword evidence="2" id="KW-1185">Reference proteome</keyword>
<name>A0A2D2CYD9_METT3</name>
<dbReference type="STRING" id="595536.GCA_000178815_03644"/>
<evidence type="ECO:0000313" key="1">
    <source>
        <dbReference type="EMBL" id="ATQ67762.1"/>
    </source>
</evidence>
<dbReference type="AlphaFoldDB" id="A0A2D2CYD9"/>
<dbReference type="KEGG" id="mtw:CQW49_07545"/>
<gene>
    <name evidence="1" type="ORF">CQW49_07545</name>
</gene>
<dbReference type="Proteomes" id="UP000230709">
    <property type="component" value="Chromosome"/>
</dbReference>
<sequence>MTAIDAKPRLAATIARGRERETSHERRAVPPIEAVTITRTSAHYQGTGNTPTMVTISLPRVRFLERPER</sequence>